<evidence type="ECO:0000313" key="4">
    <source>
        <dbReference type="Proteomes" id="UP001308179"/>
    </source>
</evidence>
<feature type="compositionally biased region" description="Polar residues" evidence="1">
    <location>
        <begin position="50"/>
        <end position="59"/>
    </location>
</feature>
<dbReference type="Proteomes" id="UP001308179">
    <property type="component" value="Unassembled WGS sequence"/>
</dbReference>
<dbReference type="SUPFAM" id="SSF54197">
    <property type="entry name" value="HIT-like"/>
    <property type="match status" value="1"/>
</dbReference>
<gene>
    <name evidence="3" type="primary">HNT3</name>
    <name evidence="3" type="ORF">LTR32_001232</name>
</gene>
<evidence type="ECO:0000313" key="3">
    <source>
        <dbReference type="EMBL" id="KAK5147298.1"/>
    </source>
</evidence>
<protein>
    <submittedName>
        <fullName evidence="3">Aprataxin-like protein</fullName>
    </submittedName>
</protein>
<evidence type="ECO:0000259" key="2">
    <source>
        <dbReference type="Pfam" id="PF16278"/>
    </source>
</evidence>
<reference evidence="3 4" key="1">
    <citation type="submission" date="2023-08" db="EMBL/GenBank/DDBJ databases">
        <title>Black Yeasts Isolated from many extreme environments.</title>
        <authorList>
            <person name="Coleine C."/>
            <person name="Stajich J.E."/>
            <person name="Selbmann L."/>
        </authorList>
    </citation>
    <scope>NUCLEOTIDE SEQUENCE [LARGE SCALE GENOMIC DNA]</scope>
    <source>
        <strain evidence="3 4">CCFEE 5386</strain>
    </source>
</reference>
<dbReference type="Pfam" id="PF11969">
    <property type="entry name" value="DcpS_C"/>
    <property type="match status" value="1"/>
</dbReference>
<feature type="domain" description="Aprataxin C2HE/C2H2/C2HC zinc finger" evidence="2">
    <location>
        <begin position="174"/>
        <end position="228"/>
    </location>
</feature>
<name>A0ABR0LDX3_9PEZI</name>
<accession>A0ABR0LDX3</accession>
<proteinExistence type="predicted"/>
<feature type="region of interest" description="Disordered" evidence="1">
    <location>
        <begin position="1"/>
        <end position="71"/>
    </location>
</feature>
<comment type="caution">
    <text evidence="3">The sequence shown here is derived from an EMBL/GenBank/DDBJ whole genome shotgun (WGS) entry which is preliminary data.</text>
</comment>
<dbReference type="InterPro" id="IPR032566">
    <property type="entry name" value="Znf-C2HE"/>
</dbReference>
<keyword evidence="4" id="KW-1185">Reference proteome</keyword>
<organism evidence="3 4">
    <name type="scientific">Rachicladosporium monterosium</name>
    <dbReference type="NCBI Taxonomy" id="1507873"/>
    <lineage>
        <taxon>Eukaryota</taxon>
        <taxon>Fungi</taxon>
        <taxon>Dikarya</taxon>
        <taxon>Ascomycota</taxon>
        <taxon>Pezizomycotina</taxon>
        <taxon>Dothideomycetes</taxon>
        <taxon>Dothideomycetidae</taxon>
        <taxon>Cladosporiales</taxon>
        <taxon>Cladosporiaceae</taxon>
        <taxon>Rachicladosporium</taxon>
    </lineage>
</organism>
<sequence>MASNRASADDFEEHVESTALPGQQSTKHFPPSERPNAFTEMMSPRKPKSPKSTLSTTDAPTKHTVFAGRDGLAAYTTDPASFPASREEEKKVRAIAASELRRRFGKFSATERPRLAALESDDPPDELPSGRDWEREIMSGTHANPSMNHLHIHVLSKDMVGESMKKRNHYLSFTTRFLIGMDQYPLDTNDERRRYGHFPEDMLCWRCGRNFGNKMARLREHLEDEFEEWKKE</sequence>
<dbReference type="InterPro" id="IPR036265">
    <property type="entry name" value="HIT-like_sf"/>
</dbReference>
<dbReference type="Gene3D" id="3.30.428.10">
    <property type="entry name" value="HIT-like"/>
    <property type="match status" value="1"/>
</dbReference>
<evidence type="ECO:0000256" key="1">
    <source>
        <dbReference type="SAM" id="MobiDB-lite"/>
    </source>
</evidence>
<dbReference type="PANTHER" id="PTHR12486">
    <property type="entry name" value="APRATAXIN-RELATED"/>
    <property type="match status" value="1"/>
</dbReference>
<dbReference type="EMBL" id="JAVRRR010000045">
    <property type="protein sequence ID" value="KAK5147298.1"/>
    <property type="molecule type" value="Genomic_DNA"/>
</dbReference>
<dbReference type="PANTHER" id="PTHR12486:SF4">
    <property type="entry name" value="APRATAXIN"/>
    <property type="match status" value="1"/>
</dbReference>
<dbReference type="Pfam" id="PF16278">
    <property type="entry name" value="zf-C2HE"/>
    <property type="match status" value="1"/>
</dbReference>